<dbReference type="Proteomes" id="UP000887574">
    <property type="component" value="Unplaced"/>
</dbReference>
<dbReference type="WBParaSite" id="jg14095">
    <property type="protein sequence ID" value="jg14095"/>
    <property type="gene ID" value="jg14095"/>
</dbReference>
<reference evidence="2" key="1">
    <citation type="submission" date="2022-11" db="UniProtKB">
        <authorList>
            <consortium name="WormBaseParasite"/>
        </authorList>
    </citation>
    <scope>IDENTIFICATION</scope>
</reference>
<protein>
    <submittedName>
        <fullName evidence="2">Uncharacterized protein</fullName>
    </submittedName>
</protein>
<proteinExistence type="predicted"/>
<accession>A0A915CZ24</accession>
<organism evidence="1 2">
    <name type="scientific">Ditylenchus dipsaci</name>
    <dbReference type="NCBI Taxonomy" id="166011"/>
    <lineage>
        <taxon>Eukaryota</taxon>
        <taxon>Metazoa</taxon>
        <taxon>Ecdysozoa</taxon>
        <taxon>Nematoda</taxon>
        <taxon>Chromadorea</taxon>
        <taxon>Rhabditida</taxon>
        <taxon>Tylenchina</taxon>
        <taxon>Tylenchomorpha</taxon>
        <taxon>Sphaerularioidea</taxon>
        <taxon>Anguinidae</taxon>
        <taxon>Anguininae</taxon>
        <taxon>Ditylenchus</taxon>
    </lineage>
</organism>
<evidence type="ECO:0000313" key="1">
    <source>
        <dbReference type="Proteomes" id="UP000887574"/>
    </source>
</evidence>
<keyword evidence="1" id="KW-1185">Reference proteome</keyword>
<name>A0A915CZ24_9BILA</name>
<sequence>MERPNALVLIVNEPMLQKLVMIVPTPLDAEVAKHSNGGTASECSLDGGSMVKPKKNYLPAHTWIPATHGVGPPISEGSAEAKKWYPISRNAQGERNQWNLIVFCHVIVPLPQINSLIMSVG</sequence>
<dbReference type="AlphaFoldDB" id="A0A915CZ24"/>
<evidence type="ECO:0000313" key="2">
    <source>
        <dbReference type="WBParaSite" id="jg14095"/>
    </source>
</evidence>